<dbReference type="Pfam" id="PF12796">
    <property type="entry name" value="Ank_2"/>
    <property type="match status" value="1"/>
</dbReference>
<dbReference type="Gene3D" id="1.25.40.20">
    <property type="entry name" value="Ankyrin repeat-containing domain"/>
    <property type="match status" value="1"/>
</dbReference>
<keyword evidence="6" id="KW-1185">Reference proteome</keyword>
<keyword evidence="2 3" id="KW-0040">ANK repeat</keyword>
<proteinExistence type="predicted"/>
<evidence type="ECO:0000256" key="3">
    <source>
        <dbReference type="PROSITE-ProRule" id="PRU00023"/>
    </source>
</evidence>
<dbReference type="SMART" id="SM00248">
    <property type="entry name" value="ANK"/>
    <property type="match status" value="5"/>
</dbReference>
<gene>
    <name evidence="5" type="ORF">LTR24_003694</name>
</gene>
<feature type="repeat" description="ANK" evidence="3">
    <location>
        <begin position="161"/>
        <end position="193"/>
    </location>
</feature>
<evidence type="ECO:0000313" key="5">
    <source>
        <dbReference type="EMBL" id="KAK5094319.1"/>
    </source>
</evidence>
<sequence length="438" mass="48070">MSYQENQGPFSPEGSLRREPIAGGEELYQGARMDHSEVNRLHSLLGHQAYLADYTFERMSTLSDGICEALKLTFGDVEDADRRILDPSGTLSIRAAHLAIMTGRRKTTIGPPLCTLREDIDILGRNVLHLAAEVGDIEYLRWALQRIRKCGKIILERRDTFGLTPLMVAAYAGCLDTFKLFVKAGADLKAQEPTGKSILCLASMAGHEPIVTFILSQGVKIQDGIGFCSPIHDAAAAGRSEAVIRTLLANKAEPRDERNEHGNLSASKVAAKHGHAHLAKILTDAERRLERQLPTERIDPYGPQIQKLKRNIEDAMAQSESPESTSSSSACARIMPSASEMARAKRHRGVSQSQWSDTNATSSSFQNATSIMLDGPVIPSMRMQTQIDMYSADIGAKLNRDTVMNPFHTFTVDDADDFTPLFGDASSHDFADLTENES</sequence>
<comment type="caution">
    <text evidence="5">The sequence shown here is derived from an EMBL/GenBank/DDBJ whole genome shotgun (WGS) entry which is preliminary data.</text>
</comment>
<dbReference type="InterPro" id="IPR036770">
    <property type="entry name" value="Ankyrin_rpt-contain_sf"/>
</dbReference>
<dbReference type="PROSITE" id="PS50088">
    <property type="entry name" value="ANK_REPEAT"/>
    <property type="match status" value="1"/>
</dbReference>
<dbReference type="PANTHER" id="PTHR24201">
    <property type="entry name" value="ANK_REP_REGION DOMAIN-CONTAINING PROTEIN"/>
    <property type="match status" value="1"/>
</dbReference>
<evidence type="ECO:0000313" key="6">
    <source>
        <dbReference type="Proteomes" id="UP001345013"/>
    </source>
</evidence>
<feature type="region of interest" description="Disordered" evidence="4">
    <location>
        <begin position="1"/>
        <end position="20"/>
    </location>
</feature>
<dbReference type="InterPro" id="IPR050776">
    <property type="entry name" value="Ank_Repeat/CDKN_Inhibitor"/>
</dbReference>
<organism evidence="5 6">
    <name type="scientific">Lithohypha guttulata</name>
    <dbReference type="NCBI Taxonomy" id="1690604"/>
    <lineage>
        <taxon>Eukaryota</taxon>
        <taxon>Fungi</taxon>
        <taxon>Dikarya</taxon>
        <taxon>Ascomycota</taxon>
        <taxon>Pezizomycotina</taxon>
        <taxon>Eurotiomycetes</taxon>
        <taxon>Chaetothyriomycetidae</taxon>
        <taxon>Chaetothyriales</taxon>
        <taxon>Trichomeriaceae</taxon>
        <taxon>Lithohypha</taxon>
    </lineage>
</organism>
<accession>A0ABR0KFV1</accession>
<feature type="region of interest" description="Disordered" evidence="4">
    <location>
        <begin position="339"/>
        <end position="362"/>
    </location>
</feature>
<name>A0ABR0KFV1_9EURO</name>
<dbReference type="Proteomes" id="UP001345013">
    <property type="component" value="Unassembled WGS sequence"/>
</dbReference>
<evidence type="ECO:0000256" key="2">
    <source>
        <dbReference type="ARBA" id="ARBA00023043"/>
    </source>
</evidence>
<evidence type="ECO:0000256" key="1">
    <source>
        <dbReference type="ARBA" id="ARBA00022737"/>
    </source>
</evidence>
<dbReference type="EMBL" id="JAVRRG010000035">
    <property type="protein sequence ID" value="KAK5094319.1"/>
    <property type="molecule type" value="Genomic_DNA"/>
</dbReference>
<keyword evidence="1" id="KW-0677">Repeat</keyword>
<evidence type="ECO:0000256" key="4">
    <source>
        <dbReference type="SAM" id="MobiDB-lite"/>
    </source>
</evidence>
<reference evidence="5 6" key="1">
    <citation type="submission" date="2023-08" db="EMBL/GenBank/DDBJ databases">
        <title>Black Yeasts Isolated from many extreme environments.</title>
        <authorList>
            <person name="Coleine C."/>
            <person name="Stajich J.E."/>
            <person name="Selbmann L."/>
        </authorList>
    </citation>
    <scope>NUCLEOTIDE SEQUENCE [LARGE SCALE GENOMIC DNA]</scope>
    <source>
        <strain evidence="5 6">CCFEE 5885</strain>
    </source>
</reference>
<dbReference type="InterPro" id="IPR002110">
    <property type="entry name" value="Ankyrin_rpt"/>
</dbReference>
<dbReference type="SUPFAM" id="SSF48403">
    <property type="entry name" value="Ankyrin repeat"/>
    <property type="match status" value="1"/>
</dbReference>
<feature type="compositionally biased region" description="Polar residues" evidence="4">
    <location>
        <begin position="350"/>
        <end position="362"/>
    </location>
</feature>
<dbReference type="PROSITE" id="PS50297">
    <property type="entry name" value="ANK_REP_REGION"/>
    <property type="match status" value="1"/>
</dbReference>
<protein>
    <submittedName>
        <fullName evidence="5">Uncharacterized protein</fullName>
    </submittedName>
</protein>